<feature type="transmembrane region" description="Helical" evidence="5">
    <location>
        <begin position="121"/>
        <end position="147"/>
    </location>
</feature>
<feature type="transmembrane region" description="Helical" evidence="5">
    <location>
        <begin position="273"/>
        <end position="293"/>
    </location>
</feature>
<feature type="transmembrane region" description="Helical" evidence="5">
    <location>
        <begin position="525"/>
        <end position="543"/>
    </location>
</feature>
<feature type="transmembrane region" description="Helical" evidence="5">
    <location>
        <begin position="208"/>
        <end position="228"/>
    </location>
</feature>
<keyword evidence="4 5" id="KW-0472">Membrane</keyword>
<keyword evidence="8" id="KW-1185">Reference proteome</keyword>
<dbReference type="Pfam" id="PF07690">
    <property type="entry name" value="MFS_1"/>
    <property type="match status" value="1"/>
</dbReference>
<gene>
    <name evidence="7" type="ORF">VTK73DRAFT_9082</name>
</gene>
<dbReference type="Gene3D" id="1.20.1250.20">
    <property type="entry name" value="MFS general substrate transporter like domains"/>
    <property type="match status" value="1"/>
</dbReference>
<evidence type="ECO:0000256" key="5">
    <source>
        <dbReference type="SAM" id="Phobius"/>
    </source>
</evidence>
<feature type="transmembrane region" description="Helical" evidence="5">
    <location>
        <begin position="177"/>
        <end position="196"/>
    </location>
</feature>
<feature type="transmembrane region" description="Helical" evidence="5">
    <location>
        <begin position="89"/>
        <end position="109"/>
    </location>
</feature>
<protein>
    <recommendedName>
        <fullName evidence="6">Major facilitator superfamily (MFS) profile domain-containing protein</fullName>
    </recommendedName>
</protein>
<feature type="transmembrane region" description="Helical" evidence="5">
    <location>
        <begin position="443"/>
        <end position="466"/>
    </location>
</feature>
<evidence type="ECO:0000256" key="4">
    <source>
        <dbReference type="ARBA" id="ARBA00023136"/>
    </source>
</evidence>
<dbReference type="Gene3D" id="1.20.1720.10">
    <property type="entry name" value="Multidrug resistance protein D"/>
    <property type="match status" value="1"/>
</dbReference>
<reference evidence="7 8" key="1">
    <citation type="journal article" date="2024" name="Commun. Biol.">
        <title>Comparative genomic analysis of thermophilic fungi reveals convergent evolutionary adaptations and gene losses.</title>
        <authorList>
            <person name="Steindorff A.S."/>
            <person name="Aguilar-Pontes M.V."/>
            <person name="Robinson A.J."/>
            <person name="Andreopoulos B."/>
            <person name="LaButti K."/>
            <person name="Kuo A."/>
            <person name="Mondo S."/>
            <person name="Riley R."/>
            <person name="Otillar R."/>
            <person name="Haridas S."/>
            <person name="Lipzen A."/>
            <person name="Grimwood J."/>
            <person name="Schmutz J."/>
            <person name="Clum A."/>
            <person name="Reid I.D."/>
            <person name="Moisan M.C."/>
            <person name="Butler G."/>
            <person name="Nguyen T.T.M."/>
            <person name="Dewar K."/>
            <person name="Conant G."/>
            <person name="Drula E."/>
            <person name="Henrissat B."/>
            <person name="Hansel C."/>
            <person name="Singer S."/>
            <person name="Hutchinson M.I."/>
            <person name="de Vries R.P."/>
            <person name="Natvig D.O."/>
            <person name="Powell A.J."/>
            <person name="Tsang A."/>
            <person name="Grigoriev I.V."/>
        </authorList>
    </citation>
    <scope>NUCLEOTIDE SEQUENCE [LARGE SCALE GENOMIC DNA]</scope>
    <source>
        <strain evidence="7 8">ATCC 24622</strain>
    </source>
</reference>
<evidence type="ECO:0000313" key="7">
    <source>
        <dbReference type="EMBL" id="KAL1853131.1"/>
    </source>
</evidence>
<keyword evidence="3 5" id="KW-1133">Transmembrane helix</keyword>
<dbReference type="CDD" id="cd17502">
    <property type="entry name" value="MFS_Azr1_MDR_like"/>
    <property type="match status" value="1"/>
</dbReference>
<dbReference type="Proteomes" id="UP001586593">
    <property type="component" value="Unassembled WGS sequence"/>
</dbReference>
<accession>A0ABR3W4Y0</accession>
<dbReference type="SUPFAM" id="SSF103473">
    <property type="entry name" value="MFS general substrate transporter"/>
    <property type="match status" value="1"/>
</dbReference>
<feature type="transmembrane region" description="Helical" evidence="5">
    <location>
        <begin position="240"/>
        <end position="261"/>
    </location>
</feature>
<feature type="transmembrane region" description="Helical" evidence="5">
    <location>
        <begin position="351"/>
        <end position="372"/>
    </location>
</feature>
<evidence type="ECO:0000256" key="2">
    <source>
        <dbReference type="ARBA" id="ARBA00022692"/>
    </source>
</evidence>
<evidence type="ECO:0000259" key="6">
    <source>
        <dbReference type="PROSITE" id="PS50850"/>
    </source>
</evidence>
<dbReference type="InterPro" id="IPR020846">
    <property type="entry name" value="MFS_dom"/>
</dbReference>
<comment type="caution">
    <text evidence="7">The sequence shown here is derived from an EMBL/GenBank/DDBJ whole genome shotgun (WGS) entry which is preliminary data.</text>
</comment>
<dbReference type="PROSITE" id="PS50850">
    <property type="entry name" value="MFS"/>
    <property type="match status" value="1"/>
</dbReference>
<name>A0ABR3W4Y0_9PEZI</name>
<dbReference type="InterPro" id="IPR036259">
    <property type="entry name" value="MFS_trans_sf"/>
</dbReference>
<feature type="transmembrane region" description="Helical" evidence="5">
    <location>
        <begin position="153"/>
        <end position="170"/>
    </location>
</feature>
<feature type="transmembrane region" description="Helical" evidence="5">
    <location>
        <begin position="411"/>
        <end position="431"/>
    </location>
</feature>
<feature type="transmembrane region" description="Helical" evidence="5">
    <location>
        <begin position="314"/>
        <end position="331"/>
    </location>
</feature>
<dbReference type="InterPro" id="IPR011701">
    <property type="entry name" value="MFS"/>
</dbReference>
<dbReference type="PRINTS" id="PR01036">
    <property type="entry name" value="TCRTETB"/>
</dbReference>
<evidence type="ECO:0000256" key="1">
    <source>
        <dbReference type="ARBA" id="ARBA00004141"/>
    </source>
</evidence>
<sequence>MSQQIEAAPDAIAQIQSVAAAEVAAMPVSPGAQAIDRLDVHEPSKPRSSTRLFAILAPLYLVLFIAALDQTIVATAVPSISAALQSASGYTWIGGAYLLANAAASPLWAKASDIWGRKPALLAAVVFFAVASALAASAPLIPVLIAARALQGVAGGAIMQLVSVVLADLFSPRRRALYIGLLGLVWAVAAAAGPLVGGALTELAGWRWCFWINLPVCGTAFILLLLFLDVHNPQTKLREGLVAVDWFGAVSILAVTLLVLLGLNFGGVTFPWASPKVICLIAAGAAMIGFFLYSEKRLAKYPLMPLSMFKDRSTNAAIIVAFAHSMVSVGVEYYLPLYFQSVQLASPLRSGLYIMPMMVTEAATDVLSGILIHRTGRYREVAWAGALIMTLGMGLYVLAFHTDTPVSRVLGLEVVGGVGTALLFQTPLLAVQNAVRQSDTASATAASGLVRNLASALSVIVGGVVFQNGMAARRASLMAAGVKGPVLAALSDGQAAAHVGVAREIGDPVQRRAVRDAFAGSVRNIFVLYTCAAGVTVLVSLFWKHRQLRTDHVETKTGIATLSKREDVTSVSVTDNHGVV</sequence>
<proteinExistence type="predicted"/>
<feature type="domain" description="Major facilitator superfamily (MFS) profile" evidence="6">
    <location>
        <begin position="55"/>
        <end position="548"/>
    </location>
</feature>
<dbReference type="PANTHER" id="PTHR23501:SF158">
    <property type="entry name" value="TRANSPORTER, PUTATIVE (AFU_ORTHOLOGUE AFUA_5G14490)-RELATED"/>
    <property type="match status" value="1"/>
</dbReference>
<evidence type="ECO:0000256" key="3">
    <source>
        <dbReference type="ARBA" id="ARBA00022989"/>
    </source>
</evidence>
<feature type="transmembrane region" description="Helical" evidence="5">
    <location>
        <begin position="52"/>
        <end position="77"/>
    </location>
</feature>
<organism evidence="7 8">
    <name type="scientific">Phialemonium thermophilum</name>
    <dbReference type="NCBI Taxonomy" id="223376"/>
    <lineage>
        <taxon>Eukaryota</taxon>
        <taxon>Fungi</taxon>
        <taxon>Dikarya</taxon>
        <taxon>Ascomycota</taxon>
        <taxon>Pezizomycotina</taxon>
        <taxon>Sordariomycetes</taxon>
        <taxon>Sordariomycetidae</taxon>
        <taxon>Cephalothecales</taxon>
        <taxon>Cephalothecaceae</taxon>
        <taxon>Phialemonium</taxon>
    </lineage>
</organism>
<evidence type="ECO:0000313" key="8">
    <source>
        <dbReference type="Proteomes" id="UP001586593"/>
    </source>
</evidence>
<dbReference type="PANTHER" id="PTHR23501">
    <property type="entry name" value="MAJOR FACILITATOR SUPERFAMILY"/>
    <property type="match status" value="1"/>
</dbReference>
<comment type="subcellular location">
    <subcellularLocation>
        <location evidence="1">Membrane</location>
        <topology evidence="1">Multi-pass membrane protein</topology>
    </subcellularLocation>
</comment>
<feature type="transmembrane region" description="Helical" evidence="5">
    <location>
        <begin position="381"/>
        <end position="399"/>
    </location>
</feature>
<dbReference type="EMBL" id="JAZHXJ010000718">
    <property type="protein sequence ID" value="KAL1853131.1"/>
    <property type="molecule type" value="Genomic_DNA"/>
</dbReference>
<keyword evidence="2 5" id="KW-0812">Transmembrane</keyword>